<dbReference type="EMBL" id="KZ301972">
    <property type="protein sequence ID" value="PFH53781.1"/>
    <property type="molecule type" value="Genomic_DNA"/>
</dbReference>
<dbReference type="Pfam" id="PF08161">
    <property type="entry name" value="RRP12_HEAT"/>
    <property type="match status" value="1"/>
</dbReference>
<dbReference type="STRING" id="703135.A0A2A9NYY7"/>
<comment type="similarity">
    <text evidence="2">Belongs to the RRP12 family.</text>
</comment>
<sequence length="1239" mass="135432">MEEALSKIRPHISSSLLHQRRPATLLIALEKTFREQSSEPSSTAYFAALLTTLEGTIQKNDIGLQDGDILPAELYLLALVLPFVPHPVVRTHLNTLLSLTNPLFPALSSQAPPLRSQLTIYQNIFKALDKHLLDAQGIRQSFASILQLCIDPRPKVRKKAADVVSDVLSVPPSPLLRHPYSERTADWVNSILQGVNSGPKFRSGTSSEGIGVENVIHVLAFLRPVLSRLPATSLSPITTALLALPRLGNPYLSQSAYSLLSDLFTVSAADISNNIGDQIPDVLSVILASPPTKMDTTLAPAWIQVLADSMLAYVQTSPEACANELGKIWKTVWNYLDSNDALTRKATAKSLDALCHCFSPDMISSAIGDNEGKSTLHRIISKVTKALDTLAYAHSIPEVLAVASSLIANLSYRPGGINSPTAAESLLVPLIIKVGDMRTSKGFEHKEKADATLAVAMRVLGPEIVLNALPLNLEPADRQAGRDPRAYLLPLLAQPHPSPLSHFMSYFVPLSERMFDLQQKAEAEGRSSEAKVWSVLVSQVWSGFAGYCSARRDLKESLTPGFAQLLSQILYTQIDLRPSVLKGLKVLVESNMALASPDPVKEVALPATQLSQKEAAANVTFLRSQAESWLAVLFNIFSSINPDSRGMVGEVISVWASITGQEEITKAYKKVFSLFRTNLESTQNVQASKGNADSGNTIAMTQDIILLLLPYLSPEEAFGLFGFCLSGEVLSAKDNAIQKRGYRTLTKLVESGKVQIGDLLAIFQKLDDLLDGISPAAKKDRFNLMAALVPLIPPDSLHIIPSLIPEAVLGTKEPSEKARSSAFDLVVAMGTKMSHGGVVKRSLLDGMDEDDAGAIDVAANIEEFMTMVAGGLAGASPHMISATVTAISRLVFEFKDVVSSKMLNEIVETMFVFLSSANREIVKSVFGFVKLSVHMLPVELLRPHLKQLVPALLIWSHDHKNHFKAKVRHIFERMIRRFGWEEIYGYAGNDDAAKVLVNIKKRKERAKRKKANENGDNGPQPSVKPVAGDAFEDVLYGSESEESEEETIAPHGNQSKKNVKFETRIRMDNNEPMDLLSGAASRVTSAMPGRRRNPGQDATHFKTDEETGKMIIDEKESGNEEDANNDQVAGNAYHENLTSVDGFTRGRNGRVKFNKDTKKRRRENEEQDMDVEMGDETGTTKAKKSKKKTEAPNVGREFKAKKAGGDVRKGGVDPYAYLSLRDTAKKGHGRAKIGITGKR</sequence>
<dbReference type="InterPro" id="IPR012978">
    <property type="entry name" value="HEAT_RRP12"/>
</dbReference>
<dbReference type="Gene3D" id="1.25.10.10">
    <property type="entry name" value="Leucine-rich Repeat Variant"/>
    <property type="match status" value="2"/>
</dbReference>
<evidence type="ECO:0000259" key="6">
    <source>
        <dbReference type="Pfam" id="PF25772"/>
    </source>
</evidence>
<dbReference type="InterPro" id="IPR052087">
    <property type="entry name" value="RRP12"/>
</dbReference>
<feature type="compositionally biased region" description="Acidic residues" evidence="4">
    <location>
        <begin position="1165"/>
        <end position="1175"/>
    </location>
</feature>
<keyword evidence="8" id="KW-1185">Reference proteome</keyword>
<feature type="compositionally biased region" description="Basic residues" evidence="4">
    <location>
        <begin position="1147"/>
        <end position="1161"/>
    </location>
</feature>
<evidence type="ECO:0000313" key="8">
    <source>
        <dbReference type="Proteomes" id="UP000242287"/>
    </source>
</evidence>
<accession>A0A2A9NYY7</accession>
<dbReference type="Pfam" id="PF25772">
    <property type="entry name" value="HEAT_RRP12_N"/>
    <property type="match status" value="1"/>
</dbReference>
<feature type="compositionally biased region" description="Basic and acidic residues" evidence="4">
    <location>
        <begin position="1196"/>
        <end position="1211"/>
    </location>
</feature>
<feature type="region of interest" description="Disordered" evidence="4">
    <location>
        <begin position="1114"/>
        <end position="1212"/>
    </location>
</feature>
<dbReference type="GO" id="GO:0005634">
    <property type="term" value="C:nucleus"/>
    <property type="evidence" value="ECO:0007669"/>
    <property type="project" value="UniProtKB-SubCell"/>
</dbReference>
<evidence type="ECO:0000313" key="7">
    <source>
        <dbReference type="EMBL" id="PFH53781.1"/>
    </source>
</evidence>
<dbReference type="SUPFAM" id="SSF48371">
    <property type="entry name" value="ARM repeat"/>
    <property type="match status" value="1"/>
</dbReference>
<gene>
    <name evidence="7" type="ORF">AMATHDRAFT_136895</name>
</gene>
<dbReference type="AlphaFoldDB" id="A0A2A9NYY7"/>
<protein>
    <submittedName>
        <fullName evidence="7">Uncharacterized protein</fullName>
    </submittedName>
</protein>
<feature type="domain" description="RRP12 HEAT" evidence="5">
    <location>
        <begin position="339"/>
        <end position="639"/>
    </location>
</feature>
<dbReference type="PANTHER" id="PTHR48287">
    <property type="entry name" value="ARM REPEAT SUPERFAMILY PROTEIN"/>
    <property type="match status" value="1"/>
</dbReference>
<comment type="subcellular location">
    <subcellularLocation>
        <location evidence="1">Nucleus</location>
    </subcellularLocation>
</comment>
<dbReference type="InterPro" id="IPR016024">
    <property type="entry name" value="ARM-type_fold"/>
</dbReference>
<evidence type="ECO:0000256" key="2">
    <source>
        <dbReference type="ARBA" id="ARBA00007690"/>
    </source>
</evidence>
<keyword evidence="3" id="KW-0539">Nucleus</keyword>
<dbReference type="Proteomes" id="UP000242287">
    <property type="component" value="Unassembled WGS sequence"/>
</dbReference>
<evidence type="ECO:0000259" key="5">
    <source>
        <dbReference type="Pfam" id="PF08161"/>
    </source>
</evidence>
<organism evidence="7 8">
    <name type="scientific">Amanita thiersii Skay4041</name>
    <dbReference type="NCBI Taxonomy" id="703135"/>
    <lineage>
        <taxon>Eukaryota</taxon>
        <taxon>Fungi</taxon>
        <taxon>Dikarya</taxon>
        <taxon>Basidiomycota</taxon>
        <taxon>Agaricomycotina</taxon>
        <taxon>Agaricomycetes</taxon>
        <taxon>Agaricomycetidae</taxon>
        <taxon>Agaricales</taxon>
        <taxon>Pluteineae</taxon>
        <taxon>Amanitaceae</taxon>
        <taxon>Amanita</taxon>
    </lineage>
</organism>
<dbReference type="InterPro" id="IPR011989">
    <property type="entry name" value="ARM-like"/>
</dbReference>
<reference evidence="7 8" key="1">
    <citation type="submission" date="2014-02" db="EMBL/GenBank/DDBJ databases">
        <title>Transposable element dynamics among asymbiotic and ectomycorrhizal Amanita fungi.</title>
        <authorList>
            <consortium name="DOE Joint Genome Institute"/>
            <person name="Hess J."/>
            <person name="Skrede I."/>
            <person name="Wolfe B."/>
            <person name="LaButti K."/>
            <person name="Ohm R.A."/>
            <person name="Grigoriev I.V."/>
            <person name="Pringle A."/>
        </authorList>
    </citation>
    <scope>NUCLEOTIDE SEQUENCE [LARGE SCALE GENOMIC DNA]</scope>
    <source>
        <strain evidence="7 8">SKay4041</strain>
    </source>
</reference>
<name>A0A2A9NYY7_9AGAR</name>
<dbReference type="InterPro" id="IPR057860">
    <property type="entry name" value="HEAT_RRP12_N"/>
</dbReference>
<evidence type="ECO:0000256" key="3">
    <source>
        <dbReference type="ARBA" id="ARBA00023242"/>
    </source>
</evidence>
<dbReference type="PANTHER" id="PTHR48287:SF1">
    <property type="entry name" value="ARM REPEAT SUPERFAMILY PROTEIN"/>
    <property type="match status" value="1"/>
</dbReference>
<evidence type="ECO:0000256" key="1">
    <source>
        <dbReference type="ARBA" id="ARBA00004123"/>
    </source>
</evidence>
<proteinExistence type="inferred from homology"/>
<dbReference type="OrthoDB" id="2192888at2759"/>
<feature type="region of interest" description="Disordered" evidence="4">
    <location>
        <begin position="1004"/>
        <end position="1059"/>
    </location>
</feature>
<evidence type="ECO:0000256" key="4">
    <source>
        <dbReference type="SAM" id="MobiDB-lite"/>
    </source>
</evidence>
<feature type="domain" description="RRP12 N-terminal HEAT" evidence="6">
    <location>
        <begin position="24"/>
        <end position="269"/>
    </location>
</feature>